<evidence type="ECO:0000313" key="1">
    <source>
        <dbReference type="EMBL" id="EEG25640.1"/>
    </source>
</evidence>
<evidence type="ECO:0000313" key="2">
    <source>
        <dbReference type="Proteomes" id="UP000006247"/>
    </source>
</evidence>
<name>C0E781_9CORY</name>
<dbReference type="HOGENOM" id="CLU_3198681_0_0_11"/>
<proteinExistence type="predicted"/>
<gene>
    <name evidence="1" type="ORF">CORMATOL_02869</name>
</gene>
<sequence>MLVVALAVAVEKRSVGHQLPNISSQTHPYQELQSDENCALFHLHR</sequence>
<comment type="caution">
    <text evidence="1">The sequence shown here is derived from an EMBL/GenBank/DDBJ whole genome shotgun (WGS) entry which is preliminary data.</text>
</comment>
<protein>
    <submittedName>
        <fullName evidence="1">Uncharacterized protein</fullName>
    </submittedName>
</protein>
<dbReference type="EMBL" id="ACEB01000051">
    <property type="protein sequence ID" value="EEG25640.1"/>
    <property type="molecule type" value="Genomic_DNA"/>
</dbReference>
<dbReference type="AlphaFoldDB" id="C0E781"/>
<organism evidence="1 2">
    <name type="scientific">Corynebacterium matruchotii ATCC 33806</name>
    <dbReference type="NCBI Taxonomy" id="566549"/>
    <lineage>
        <taxon>Bacteria</taxon>
        <taxon>Bacillati</taxon>
        <taxon>Actinomycetota</taxon>
        <taxon>Actinomycetes</taxon>
        <taxon>Mycobacteriales</taxon>
        <taxon>Corynebacteriaceae</taxon>
        <taxon>Corynebacterium</taxon>
    </lineage>
</organism>
<accession>C0E781</accession>
<reference evidence="1 2" key="1">
    <citation type="submission" date="2009-01" db="EMBL/GenBank/DDBJ databases">
        <authorList>
            <person name="Fulton L."/>
            <person name="Clifton S."/>
            <person name="Chinwalla A.T."/>
            <person name="Mitreva M."/>
            <person name="Sodergren E."/>
            <person name="Weinstock G."/>
            <person name="Clifton S."/>
            <person name="Dooling D.J."/>
            <person name="Fulton B."/>
            <person name="Minx P."/>
            <person name="Pepin K.H."/>
            <person name="Johnson M."/>
            <person name="Bhonagiri V."/>
            <person name="Nash W.E."/>
            <person name="Mardis E.R."/>
            <person name="Wilson R.K."/>
        </authorList>
    </citation>
    <scope>NUCLEOTIDE SEQUENCE [LARGE SCALE GENOMIC DNA]</scope>
    <source>
        <strain evidence="1 2">ATCC 33806</strain>
    </source>
</reference>
<dbReference type="Proteomes" id="UP000006247">
    <property type="component" value="Unassembled WGS sequence"/>
</dbReference>